<feature type="compositionally biased region" description="Basic and acidic residues" evidence="6">
    <location>
        <begin position="7"/>
        <end position="16"/>
    </location>
</feature>
<keyword evidence="5" id="KW-0539">Nucleus</keyword>
<evidence type="ECO:0000313" key="9">
    <source>
        <dbReference type="Proteomes" id="UP000053317"/>
    </source>
</evidence>
<evidence type="ECO:0000256" key="1">
    <source>
        <dbReference type="ARBA" id="ARBA00004123"/>
    </source>
</evidence>
<organism evidence="8 9">
    <name type="scientific">Phaeomoniella chlamydospora</name>
    <name type="common">Phaeoacremonium chlamydosporum</name>
    <dbReference type="NCBI Taxonomy" id="158046"/>
    <lineage>
        <taxon>Eukaryota</taxon>
        <taxon>Fungi</taxon>
        <taxon>Dikarya</taxon>
        <taxon>Ascomycota</taxon>
        <taxon>Pezizomycotina</taxon>
        <taxon>Eurotiomycetes</taxon>
        <taxon>Chaetothyriomycetidae</taxon>
        <taxon>Phaeomoniellales</taxon>
        <taxon>Phaeomoniellaceae</taxon>
        <taxon>Phaeomoniella</taxon>
    </lineage>
</organism>
<feature type="compositionally biased region" description="Polar residues" evidence="6">
    <location>
        <begin position="512"/>
        <end position="524"/>
    </location>
</feature>
<dbReference type="Pfam" id="PF04082">
    <property type="entry name" value="Fungal_trans"/>
    <property type="match status" value="1"/>
</dbReference>
<dbReference type="GO" id="GO:0000976">
    <property type="term" value="F:transcription cis-regulatory region binding"/>
    <property type="evidence" value="ECO:0007669"/>
    <property type="project" value="TreeGrafter"/>
</dbReference>
<dbReference type="EMBL" id="LCWF01000107">
    <property type="protein sequence ID" value="KKY19486.1"/>
    <property type="molecule type" value="Genomic_DNA"/>
</dbReference>
<evidence type="ECO:0000256" key="6">
    <source>
        <dbReference type="SAM" id="MobiDB-lite"/>
    </source>
</evidence>
<comment type="caution">
    <text evidence="8">The sequence shown here is derived from an EMBL/GenBank/DDBJ whole genome shotgun (WGS) entry which is preliminary data.</text>
</comment>
<evidence type="ECO:0000256" key="4">
    <source>
        <dbReference type="ARBA" id="ARBA00023163"/>
    </source>
</evidence>
<dbReference type="AlphaFoldDB" id="A0A0G2EB07"/>
<feature type="compositionally biased region" description="Polar residues" evidence="6">
    <location>
        <begin position="44"/>
        <end position="58"/>
    </location>
</feature>
<evidence type="ECO:0000259" key="7">
    <source>
        <dbReference type="Pfam" id="PF04082"/>
    </source>
</evidence>
<accession>A0A0G2EB07</accession>
<evidence type="ECO:0000313" key="8">
    <source>
        <dbReference type="EMBL" id="KKY19486.1"/>
    </source>
</evidence>
<keyword evidence="3" id="KW-0238">DNA-binding</keyword>
<name>A0A0G2EB07_PHACM</name>
<evidence type="ECO:0000256" key="3">
    <source>
        <dbReference type="ARBA" id="ARBA00023125"/>
    </source>
</evidence>
<dbReference type="GO" id="GO:0008270">
    <property type="term" value="F:zinc ion binding"/>
    <property type="evidence" value="ECO:0007669"/>
    <property type="project" value="InterPro"/>
</dbReference>
<dbReference type="CDD" id="cd12148">
    <property type="entry name" value="fungal_TF_MHR"/>
    <property type="match status" value="1"/>
</dbReference>
<proteinExistence type="predicted"/>
<dbReference type="GO" id="GO:0006351">
    <property type="term" value="P:DNA-templated transcription"/>
    <property type="evidence" value="ECO:0007669"/>
    <property type="project" value="InterPro"/>
</dbReference>
<dbReference type="PANTHER" id="PTHR31845">
    <property type="entry name" value="FINGER DOMAIN PROTEIN, PUTATIVE-RELATED"/>
    <property type="match status" value="1"/>
</dbReference>
<gene>
    <name evidence="8" type="ORF">UCRPC4_g04469</name>
</gene>
<dbReference type="GO" id="GO:0000981">
    <property type="term" value="F:DNA-binding transcription factor activity, RNA polymerase II-specific"/>
    <property type="evidence" value="ECO:0007669"/>
    <property type="project" value="TreeGrafter"/>
</dbReference>
<dbReference type="Proteomes" id="UP000053317">
    <property type="component" value="Unassembled WGS sequence"/>
</dbReference>
<reference evidence="8 9" key="1">
    <citation type="submission" date="2015-05" db="EMBL/GenBank/DDBJ databases">
        <title>Distinctive expansion of gene families associated with plant cell wall degradation and secondary metabolism in the genomes of grapevine trunk pathogens.</title>
        <authorList>
            <person name="Lawrence D.P."/>
            <person name="Travadon R."/>
            <person name="Rolshausen P.E."/>
            <person name="Baumgartner K."/>
        </authorList>
    </citation>
    <scope>NUCLEOTIDE SEQUENCE [LARGE SCALE GENOMIC DNA]</scope>
    <source>
        <strain evidence="8">UCRPC4</strain>
    </source>
</reference>
<dbReference type="InterPro" id="IPR051089">
    <property type="entry name" value="prtT"/>
</dbReference>
<keyword evidence="4" id="KW-0804">Transcription</keyword>
<evidence type="ECO:0000256" key="2">
    <source>
        <dbReference type="ARBA" id="ARBA00023015"/>
    </source>
</evidence>
<keyword evidence="2" id="KW-0805">Transcription regulation</keyword>
<dbReference type="GO" id="GO:0005634">
    <property type="term" value="C:nucleus"/>
    <property type="evidence" value="ECO:0007669"/>
    <property type="project" value="UniProtKB-SubCell"/>
</dbReference>
<protein>
    <submittedName>
        <fullName evidence="8">Putative c6 zinc finger domain protein</fullName>
    </submittedName>
</protein>
<keyword evidence="9" id="KW-1185">Reference proteome</keyword>
<dbReference type="PANTHER" id="PTHR31845:SF21">
    <property type="entry name" value="REGULATORY PROTEIN LEU3"/>
    <property type="match status" value="1"/>
</dbReference>
<evidence type="ECO:0000256" key="5">
    <source>
        <dbReference type="ARBA" id="ARBA00023242"/>
    </source>
</evidence>
<dbReference type="InterPro" id="IPR007219">
    <property type="entry name" value="XnlR_reg_dom"/>
</dbReference>
<feature type="region of interest" description="Disordered" evidence="6">
    <location>
        <begin position="508"/>
        <end position="527"/>
    </location>
</feature>
<reference evidence="8 9" key="2">
    <citation type="submission" date="2015-05" db="EMBL/GenBank/DDBJ databases">
        <authorList>
            <person name="Morales-Cruz A."/>
            <person name="Amrine K.C."/>
            <person name="Cantu D."/>
        </authorList>
    </citation>
    <scope>NUCLEOTIDE SEQUENCE [LARGE SCALE GENOMIC DNA]</scope>
    <source>
        <strain evidence="8">UCRPC4</strain>
    </source>
</reference>
<comment type="subcellular location">
    <subcellularLocation>
        <location evidence="1">Nucleus</location>
    </subcellularLocation>
</comment>
<sequence>MQNSKADLIRENDRLRHQLGGARETSCATTPSLDEPNPQGGVSGSQDLENPTPPRSSTIDQAYVANSINPDVTGITTTVRTGMSQLDNQDVNYQEISDCFALFFNHYERFVSDIFERNMSPPQYFEESPFLFWAIVCTGARKHPKDPSLLERASKILMGLALKSLYSMEDPIPSIKAVLLLLLWPLPMTTTYKDPSFAFSGAAMQLAIQGGLHVAGHAQDYSQTKHRFSESEQNARSRLWIQCVIAMQRFTNLVGGLPFWTLPGIPDPYEKWNLASFMAPELLHRFKLHQLLISAINTLNHALEIDRGNPPPSFYSLIEMHDLHIEQALPPDASAINKLFQTCMRLGVREYHFFATHDEANLSGLVVTFTLACKLLEEATALDQSQDLALFSPIFIARMITLAAFSVLKITKGPLKSHIDLHTAEEAIYKAITFSRRRSLQQHDIDSRNSTILNQLWFSQSAFKGCNGMDESLRLYCRTRQFMSVVYDCCWWWRIEFGGPKYRSDESGPVALSTNESEITNPQNAAAGDTRPMAAQQLVGHPPMNIVNQQFQDIGFDTFPDWEWSAGLMYPNDMTMSLPTLIIQ</sequence>
<feature type="domain" description="Xylanolytic transcriptional activator regulatory" evidence="7">
    <location>
        <begin position="106"/>
        <end position="245"/>
    </location>
</feature>
<feature type="region of interest" description="Disordered" evidence="6">
    <location>
        <begin position="1"/>
        <end position="58"/>
    </location>
</feature>
<dbReference type="OrthoDB" id="4145665at2759"/>